<name>A0A7E5VMN6_TRINI</name>
<evidence type="ECO:0000259" key="2">
    <source>
        <dbReference type="Pfam" id="PF18701"/>
    </source>
</evidence>
<dbReference type="AlphaFoldDB" id="A0A7E5VMN6"/>
<dbReference type="RefSeq" id="XP_026729579.1">
    <property type="nucleotide sequence ID" value="XM_026873778.1"/>
</dbReference>
<organism evidence="3 4">
    <name type="scientific">Trichoplusia ni</name>
    <name type="common">Cabbage looper</name>
    <dbReference type="NCBI Taxonomy" id="7111"/>
    <lineage>
        <taxon>Eukaryota</taxon>
        <taxon>Metazoa</taxon>
        <taxon>Ecdysozoa</taxon>
        <taxon>Arthropoda</taxon>
        <taxon>Hexapoda</taxon>
        <taxon>Insecta</taxon>
        <taxon>Pterygota</taxon>
        <taxon>Neoptera</taxon>
        <taxon>Endopterygota</taxon>
        <taxon>Lepidoptera</taxon>
        <taxon>Glossata</taxon>
        <taxon>Ditrysia</taxon>
        <taxon>Noctuoidea</taxon>
        <taxon>Noctuidae</taxon>
        <taxon>Plusiinae</taxon>
        <taxon>Trichoplusia</taxon>
    </lineage>
</organism>
<evidence type="ECO:0000259" key="1">
    <source>
        <dbReference type="Pfam" id="PF00078"/>
    </source>
</evidence>
<dbReference type="GO" id="GO:0071897">
    <property type="term" value="P:DNA biosynthetic process"/>
    <property type="evidence" value="ECO:0007669"/>
    <property type="project" value="UniProtKB-ARBA"/>
</dbReference>
<dbReference type="OrthoDB" id="8194935at2759"/>
<dbReference type="InterPro" id="IPR008042">
    <property type="entry name" value="Retrotrans_Pao"/>
</dbReference>
<sequence>MYDAFMSEYKLLGHMTQFKPSDTDPTGYYIPHHGVLREQSTTTKLRVVFNASCPTSSGISSNDIQMVGPTIQDDLLAILLRFRQYKYVLSGDVQMMYRCVDVHPSDRHLQQILWRDNSSQVQVYKLNTVTYGTASAPFLATRCLYQLGLDCKDDKIADVIKHDFYVDDLLTGGDDLNTVSHIRQEVTKALSSACMVLRKWKSNAPQLLSDISESSLDLNIGSPEPTKLLGLGWHASSDELMFLVDSTISHTNSTKRDLLSVIAKIFDPLGLLSPLVITMKMLLQRMWLDKLSWDEPLSPELSAPWQAIVRKLPLINDFRFPRIVVCESYTQLELHIFTDASERAYGACAYVRSANDEGKCMVRLLMAKSRVAPIKPTTIPRLELCGAVVGTHLYEKISKSLRVRFSRVFCWTDSTIVLGWLQMLPSRLQPFVRNRVAEVLEQAGHCTWRHVPTDKNPADLISRGVDISNLQSLDLWWSGPDFLHQDSCYWPSLVKPLEPASLPETRSDELYTTLVQIEAILNSRPLTPLSSDPADCTPLTPGHFLIGRPLTSLPQPNLEEHSTTNLTRYQRIEQLRQHFWTRWSKEFIAELQQRVKWHSSKDSLKLDTLVVIKEENLPPLKWRLGRIVAIHPGTDGVARVADVKTSNGIIRRAFSKICPLPVTTESG</sequence>
<feature type="domain" description="Reverse transcriptase" evidence="1">
    <location>
        <begin position="67"/>
        <end position="204"/>
    </location>
</feature>
<dbReference type="Pfam" id="PF18701">
    <property type="entry name" value="DUF5641"/>
    <property type="match status" value="1"/>
</dbReference>
<dbReference type="InterPro" id="IPR040676">
    <property type="entry name" value="DUF5641"/>
</dbReference>
<dbReference type="KEGG" id="tnl:113495171"/>
<dbReference type="SUPFAM" id="SSF56672">
    <property type="entry name" value="DNA/RNA polymerases"/>
    <property type="match status" value="1"/>
</dbReference>
<dbReference type="PANTHER" id="PTHR47331">
    <property type="entry name" value="PHD-TYPE DOMAIN-CONTAINING PROTEIN"/>
    <property type="match status" value="1"/>
</dbReference>
<protein>
    <submittedName>
        <fullName evidence="4">Uncharacterized protein LOC113495171</fullName>
    </submittedName>
</protein>
<dbReference type="Pfam" id="PF05380">
    <property type="entry name" value="Peptidase_A17"/>
    <property type="match status" value="1"/>
</dbReference>
<keyword evidence="3" id="KW-1185">Reference proteome</keyword>
<evidence type="ECO:0000313" key="4">
    <source>
        <dbReference type="RefSeq" id="XP_026729579.1"/>
    </source>
</evidence>
<dbReference type="Pfam" id="PF00078">
    <property type="entry name" value="RVT_1"/>
    <property type="match status" value="1"/>
</dbReference>
<accession>A0A7E5VMN6</accession>
<reference evidence="4" key="1">
    <citation type="submission" date="2025-08" db="UniProtKB">
        <authorList>
            <consortium name="RefSeq"/>
        </authorList>
    </citation>
    <scope>IDENTIFICATION</scope>
</reference>
<dbReference type="GeneID" id="113495171"/>
<evidence type="ECO:0000313" key="3">
    <source>
        <dbReference type="Proteomes" id="UP000322000"/>
    </source>
</evidence>
<proteinExistence type="predicted"/>
<gene>
    <name evidence="4" type="primary">LOC113495171</name>
</gene>
<dbReference type="Proteomes" id="UP000322000">
    <property type="component" value="Chromosome 6"/>
</dbReference>
<dbReference type="CDD" id="cd01644">
    <property type="entry name" value="RT_pepA17"/>
    <property type="match status" value="1"/>
</dbReference>
<dbReference type="InterPro" id="IPR000477">
    <property type="entry name" value="RT_dom"/>
</dbReference>
<dbReference type="InParanoid" id="A0A7E5VMN6"/>
<feature type="domain" description="DUF5641" evidence="2">
    <location>
        <begin position="567"/>
        <end position="660"/>
    </location>
</feature>
<dbReference type="InterPro" id="IPR043502">
    <property type="entry name" value="DNA/RNA_pol_sf"/>
</dbReference>